<gene>
    <name evidence="3" type="ORF">ATO7_13743</name>
</gene>
<name>A0A1Y1SDU8_9GAMM</name>
<evidence type="ECO:0000313" key="4">
    <source>
        <dbReference type="Proteomes" id="UP000192342"/>
    </source>
</evidence>
<dbReference type="InterPro" id="IPR018640">
    <property type="entry name" value="DUF2063"/>
</dbReference>
<dbReference type="OrthoDB" id="4146344at2"/>
<dbReference type="Pfam" id="PF09836">
    <property type="entry name" value="DUF2063"/>
    <property type="match status" value="1"/>
</dbReference>
<dbReference type="Gene3D" id="1.10.150.690">
    <property type="entry name" value="DUF2063"/>
    <property type="match status" value="1"/>
</dbReference>
<dbReference type="InterPro" id="IPR054098">
    <property type="entry name" value="NGO1945-like_C"/>
</dbReference>
<evidence type="ECO:0000259" key="1">
    <source>
        <dbReference type="Pfam" id="PF09836"/>
    </source>
</evidence>
<dbReference type="RefSeq" id="WP_083562657.1">
    <property type="nucleotide sequence ID" value="NZ_AQQV01000003.1"/>
</dbReference>
<sequence length="252" mass="28640">MAEPGFQAVQAQFAAHIRDPQTQAPPAGVEDRRMAIYRRLFINNIDNFLCQAFPVLRQLYSDADWAALVRSFYAGHSCQRPQFYQLAEEFLDYLQHTHRMREVDPPFMLELAHYEWVELALAIDPAEAPDDFDPNGDPMSQVCVCTPWMRVLTYSFPVQRIGPQFQPHDAPPEPTCLLVFRQRDERIGFLELNVLTARFLQLLTDTPKSGREALARLADEAALEVQQIASFAADLIDDLHRRGVILGARAGG</sequence>
<dbReference type="STRING" id="1317117.ATO7_13743"/>
<evidence type="ECO:0000313" key="3">
    <source>
        <dbReference type="EMBL" id="ORE86364.1"/>
    </source>
</evidence>
<dbReference type="Pfam" id="PF22106">
    <property type="entry name" value="NGO1945_C"/>
    <property type="match status" value="1"/>
</dbReference>
<feature type="domain" description="NGO1945-like C-terminal" evidence="2">
    <location>
        <begin position="147"/>
        <end position="240"/>
    </location>
</feature>
<dbReference type="InterPro" id="IPR044922">
    <property type="entry name" value="DUF2063_N_sf"/>
</dbReference>
<keyword evidence="4" id="KW-1185">Reference proteome</keyword>
<feature type="domain" description="Putative DNA-binding" evidence="1">
    <location>
        <begin position="9"/>
        <end position="94"/>
    </location>
</feature>
<dbReference type="Proteomes" id="UP000192342">
    <property type="component" value="Unassembled WGS sequence"/>
</dbReference>
<accession>A0A1Y1SDU8</accession>
<evidence type="ECO:0000259" key="2">
    <source>
        <dbReference type="Pfam" id="PF22106"/>
    </source>
</evidence>
<proteinExistence type="predicted"/>
<reference evidence="3 4" key="1">
    <citation type="submission" date="2013-04" db="EMBL/GenBank/DDBJ databases">
        <title>Oceanococcus atlanticus 22II-S10r2 Genome Sequencing.</title>
        <authorList>
            <person name="Lai Q."/>
            <person name="Li G."/>
            <person name="Shao Z."/>
        </authorList>
    </citation>
    <scope>NUCLEOTIDE SEQUENCE [LARGE SCALE GENOMIC DNA]</scope>
    <source>
        <strain evidence="3 4">22II-S10r2</strain>
    </source>
</reference>
<dbReference type="Gene3D" id="3.90.930.50">
    <property type="match status" value="1"/>
</dbReference>
<protein>
    <submittedName>
        <fullName evidence="3">Uncharacterized protein</fullName>
    </submittedName>
</protein>
<organism evidence="3 4">
    <name type="scientific">Oceanococcus atlanticus</name>
    <dbReference type="NCBI Taxonomy" id="1317117"/>
    <lineage>
        <taxon>Bacteria</taxon>
        <taxon>Pseudomonadati</taxon>
        <taxon>Pseudomonadota</taxon>
        <taxon>Gammaproteobacteria</taxon>
        <taxon>Chromatiales</taxon>
        <taxon>Oceanococcaceae</taxon>
        <taxon>Oceanococcus</taxon>
    </lineage>
</organism>
<comment type="caution">
    <text evidence="3">The sequence shown here is derived from an EMBL/GenBank/DDBJ whole genome shotgun (WGS) entry which is preliminary data.</text>
</comment>
<dbReference type="AlphaFoldDB" id="A0A1Y1SDU8"/>
<dbReference type="EMBL" id="AQQV01000003">
    <property type="protein sequence ID" value="ORE86364.1"/>
    <property type="molecule type" value="Genomic_DNA"/>
</dbReference>